<proteinExistence type="predicted"/>
<dbReference type="AlphaFoldDB" id="A0A146KA03"/>
<organism evidence="1">
    <name type="scientific">Trepomonas sp. PC1</name>
    <dbReference type="NCBI Taxonomy" id="1076344"/>
    <lineage>
        <taxon>Eukaryota</taxon>
        <taxon>Metamonada</taxon>
        <taxon>Diplomonadida</taxon>
        <taxon>Hexamitidae</taxon>
        <taxon>Hexamitinae</taxon>
        <taxon>Trepomonas</taxon>
    </lineage>
</organism>
<sequence length="576" mass="69167">NYYSQMKRLVQQLQLKPEKIKQLQEFYKQLELQGNPKQNVNLMDRAIHYYFLGQSERQFPEYLYQKRLQIMLQMHYNPQKFKNFIADAILKAKSPQLKKERVAERVQNILIQAFHGICTQQQQKNYQECFQLFQAIYQTHKEMQLFCYQFLSQIELNYGSQQLIFSFYNENQYRHTAIHLPTFMLFSQTFQQLFPLNLNVQRQLKSVYCDDYEFGDHSVTSRQSVNQSLLDLETNIDFECLKILFKLKDPNFVQTCFQYLKSPEFRKEMHYKVFLLLFLHYFGLNDDQKCVFSLQNAFQKAPPKQKSFVIQFFSRYYQTFSRQKQFELLESASELKDWRIAVEFANYFKKQNQFEKAEQICLSISQTSKTFAALIKLCHGEADKQKKLIRKYLQLQNKASDVYLEAARFFLNPLYDCFNVQLAIQCLKQVQILTPQNGDLYIEWIRATLIQKLFQQPYSFDFLSNYYQQQNYFGDVYFYVKNIVGHSKLTESLTDLRPIIQTATMMVYEGILKFNEVYANAFYKMSSETNLVEFLFQKEDEVEQYVYQFPKQLFKTAIYSYDWQDCNGVLWTDLVV</sequence>
<accession>A0A146KA03</accession>
<evidence type="ECO:0000313" key="1">
    <source>
        <dbReference type="EMBL" id="JAP93663.1"/>
    </source>
</evidence>
<name>A0A146KA03_9EUKA</name>
<feature type="non-terminal residue" evidence="1">
    <location>
        <position position="1"/>
    </location>
</feature>
<gene>
    <name evidence="1" type="ORF">TPC1_13975</name>
</gene>
<protein>
    <submittedName>
        <fullName evidence="1">Uncharacterized protein</fullName>
    </submittedName>
</protein>
<dbReference type="EMBL" id="GDID01002943">
    <property type="protein sequence ID" value="JAP93663.1"/>
    <property type="molecule type" value="Transcribed_RNA"/>
</dbReference>
<reference evidence="1" key="1">
    <citation type="submission" date="2015-07" db="EMBL/GenBank/DDBJ databases">
        <title>Adaptation to a free-living lifestyle via gene acquisitions in the diplomonad Trepomonas sp. PC1.</title>
        <authorList>
            <person name="Xu F."/>
            <person name="Jerlstrom-Hultqvist J."/>
            <person name="Kolisko M."/>
            <person name="Simpson A.G.B."/>
            <person name="Roger A.J."/>
            <person name="Svard S.G."/>
            <person name="Andersson J.O."/>
        </authorList>
    </citation>
    <scope>NUCLEOTIDE SEQUENCE</scope>
    <source>
        <strain evidence="1">PC1</strain>
    </source>
</reference>